<dbReference type="PATRIC" id="fig|56110.3.peg.1104"/>
<dbReference type="PANTHER" id="PTHR46401">
    <property type="entry name" value="GLYCOSYLTRANSFERASE WBBK-RELATED"/>
    <property type="match status" value="1"/>
</dbReference>
<dbReference type="GO" id="GO:0009103">
    <property type="term" value="P:lipopolysaccharide biosynthetic process"/>
    <property type="evidence" value="ECO:0007669"/>
    <property type="project" value="TreeGrafter"/>
</dbReference>
<dbReference type="Proteomes" id="UP000010367">
    <property type="component" value="Chromosome"/>
</dbReference>
<dbReference type="KEGG" id="oac:Oscil6304_0915"/>
<name>K9TCM4_9CYAN</name>
<dbReference type="HOGENOM" id="CLU_039285_0_0_3"/>
<proteinExistence type="predicted"/>
<dbReference type="CDD" id="cd03801">
    <property type="entry name" value="GT4_PimA-like"/>
    <property type="match status" value="1"/>
</dbReference>
<dbReference type="InParanoid" id="K9TCM4"/>
<dbReference type="InterPro" id="IPR019734">
    <property type="entry name" value="TPR_rpt"/>
</dbReference>
<protein>
    <submittedName>
        <fullName evidence="2">Glycosyltransferase</fullName>
    </submittedName>
</protein>
<dbReference type="EMBL" id="CP003607">
    <property type="protein sequence ID" value="AFY80647.1"/>
    <property type="molecule type" value="Genomic_DNA"/>
</dbReference>
<dbReference type="GO" id="GO:0016757">
    <property type="term" value="F:glycosyltransferase activity"/>
    <property type="evidence" value="ECO:0007669"/>
    <property type="project" value="TreeGrafter"/>
</dbReference>
<evidence type="ECO:0000313" key="3">
    <source>
        <dbReference type="Proteomes" id="UP000010367"/>
    </source>
</evidence>
<keyword evidence="3" id="KW-1185">Reference proteome</keyword>
<dbReference type="Gene3D" id="3.40.50.2000">
    <property type="entry name" value="Glycogen Phosphorylase B"/>
    <property type="match status" value="2"/>
</dbReference>
<dbReference type="Gene3D" id="1.25.40.10">
    <property type="entry name" value="Tetratricopeptide repeat domain"/>
    <property type="match status" value="1"/>
</dbReference>
<evidence type="ECO:0000256" key="1">
    <source>
        <dbReference type="ARBA" id="ARBA00022679"/>
    </source>
</evidence>
<dbReference type="SMART" id="SM00028">
    <property type="entry name" value="TPR"/>
    <property type="match status" value="2"/>
</dbReference>
<dbReference type="SUPFAM" id="SSF53756">
    <property type="entry name" value="UDP-Glycosyltransferase/glycogen phosphorylase"/>
    <property type="match status" value="1"/>
</dbReference>
<dbReference type="AlphaFoldDB" id="K9TCM4"/>
<dbReference type="Pfam" id="PF13692">
    <property type="entry name" value="Glyco_trans_1_4"/>
    <property type="match status" value="1"/>
</dbReference>
<gene>
    <name evidence="2" type="ORF">Oscil6304_0915</name>
</gene>
<dbReference type="PANTHER" id="PTHR46401:SF2">
    <property type="entry name" value="GLYCOSYLTRANSFERASE WBBK-RELATED"/>
    <property type="match status" value="1"/>
</dbReference>
<evidence type="ECO:0000313" key="2">
    <source>
        <dbReference type="EMBL" id="AFY80647.1"/>
    </source>
</evidence>
<dbReference type="STRING" id="56110.Oscil6304_0915"/>
<keyword evidence="1 2" id="KW-0808">Transferase</keyword>
<dbReference type="InterPro" id="IPR011990">
    <property type="entry name" value="TPR-like_helical_dom_sf"/>
</dbReference>
<accession>K9TCM4</accession>
<reference evidence="2 3" key="1">
    <citation type="submission" date="2012-06" db="EMBL/GenBank/DDBJ databases">
        <title>Finished chromosome of genome of Oscillatoria acuminata PCC 6304.</title>
        <authorList>
            <consortium name="US DOE Joint Genome Institute"/>
            <person name="Gugger M."/>
            <person name="Coursin T."/>
            <person name="Rippka R."/>
            <person name="Tandeau De Marsac N."/>
            <person name="Huntemann M."/>
            <person name="Wei C.-L."/>
            <person name="Han J."/>
            <person name="Detter J.C."/>
            <person name="Han C."/>
            <person name="Tapia R."/>
            <person name="Davenport K."/>
            <person name="Daligault H."/>
            <person name="Erkkila T."/>
            <person name="Gu W."/>
            <person name="Munk A.C.C."/>
            <person name="Teshima H."/>
            <person name="Xu Y."/>
            <person name="Chain P."/>
            <person name="Chen A."/>
            <person name="Krypides N."/>
            <person name="Mavromatis K."/>
            <person name="Markowitz V."/>
            <person name="Szeto E."/>
            <person name="Ivanova N."/>
            <person name="Mikhailova N."/>
            <person name="Ovchinnikova G."/>
            <person name="Pagani I."/>
            <person name="Pati A."/>
            <person name="Goodwin L."/>
            <person name="Peters L."/>
            <person name="Pitluck S."/>
            <person name="Woyke T."/>
            <person name="Kerfeld C."/>
        </authorList>
    </citation>
    <scope>NUCLEOTIDE SEQUENCE [LARGE SCALE GENOMIC DNA]</scope>
    <source>
        <strain evidence="2 3">PCC 6304</strain>
    </source>
</reference>
<dbReference type="eggNOG" id="COG0438">
    <property type="taxonomic scope" value="Bacteria"/>
</dbReference>
<dbReference type="SUPFAM" id="SSF48452">
    <property type="entry name" value="TPR-like"/>
    <property type="match status" value="1"/>
</dbReference>
<sequence length="525" mass="58476">MGWWLRSPLGSAPLANRFSRCKVDMKIAFIDPSDWDYRVESAYEMPMGGSQSALCYLAEQLAQQGHEVFVFNQTSNPGISRGVNCLAFPLNQMSETVRRSLDVAIILNVAGKGLPLRQFFGEKIRLILWTQQLPTLHAMQPLENPAERDVYDGFAFVSEWQRHQFEVVFNINSERSAILRNAIAPAFQNLFPPNTSILSHKSHPPILAYTSTPFRGLDLLLSIFPKIRQAVPGTILKVFSSKKVYQLREDIDESVYGSLYQHCRDMEGVEYLGSVSQPELAQQLRSVSLLTYPNTFKETSCIAVMEAMASGCRVVTSNLAALTETAAGFCPLVSVEDVQGFSSVRDWQFSGRTDWQNYASRFVETTVQAIADLQNINAESQLQKQVDYIHHSCTWEVRATTWIDWLSHLCGLNSPSVPPTAKTLTQQAELAYHQGQLNRAVTLCQQSLKLNPTLTQTYQILGDTFQDAGKLLEASRAYATALKLLETGKVDSTQSLLLRDKLGQILDELGESEAAIALKSGFGGS</sequence>
<organism evidence="2 3">
    <name type="scientific">Oscillatoria acuminata PCC 6304</name>
    <dbReference type="NCBI Taxonomy" id="56110"/>
    <lineage>
        <taxon>Bacteria</taxon>
        <taxon>Bacillati</taxon>
        <taxon>Cyanobacteriota</taxon>
        <taxon>Cyanophyceae</taxon>
        <taxon>Oscillatoriophycideae</taxon>
        <taxon>Oscillatoriales</taxon>
        <taxon>Oscillatoriaceae</taxon>
        <taxon>Oscillatoria</taxon>
    </lineage>
</organism>